<dbReference type="InterPro" id="IPR004104">
    <property type="entry name" value="Gfo/Idh/MocA-like_OxRdtase_C"/>
</dbReference>
<reference evidence="3" key="1">
    <citation type="submission" date="2018-05" db="EMBL/GenBank/DDBJ databases">
        <authorList>
            <person name="Lanie J.A."/>
            <person name="Ng W.-L."/>
            <person name="Kazmierczak K.M."/>
            <person name="Andrzejewski T.M."/>
            <person name="Davidsen T.M."/>
            <person name="Wayne K.J."/>
            <person name="Tettelin H."/>
            <person name="Glass J.I."/>
            <person name="Rusch D."/>
            <person name="Podicherti R."/>
            <person name="Tsui H.-C.T."/>
            <person name="Winkler M.E."/>
        </authorList>
    </citation>
    <scope>NUCLEOTIDE SEQUENCE</scope>
</reference>
<name>A0A381W442_9ZZZZ</name>
<feature type="domain" description="Gfo/Idh/MocA-like oxidoreductase N-terminal" evidence="1">
    <location>
        <begin position="1"/>
        <end position="110"/>
    </location>
</feature>
<dbReference type="Gene3D" id="3.40.50.720">
    <property type="entry name" value="NAD(P)-binding Rossmann-like Domain"/>
    <property type="match status" value="1"/>
</dbReference>
<evidence type="ECO:0000259" key="2">
    <source>
        <dbReference type="Pfam" id="PF02894"/>
    </source>
</evidence>
<evidence type="ECO:0008006" key="4">
    <source>
        <dbReference type="Google" id="ProtNLM"/>
    </source>
</evidence>
<protein>
    <recommendedName>
        <fullName evidence="4">Gfo/Idh/MocA-like oxidoreductase N-terminal domain-containing protein</fullName>
    </recommendedName>
</protein>
<evidence type="ECO:0000259" key="1">
    <source>
        <dbReference type="Pfam" id="PF01408"/>
    </source>
</evidence>
<feature type="non-terminal residue" evidence="3">
    <location>
        <position position="346"/>
    </location>
</feature>
<dbReference type="PANTHER" id="PTHR43593:SF1">
    <property type="entry name" value="INOSITOL 2-DEHYDROGENASE"/>
    <property type="match status" value="1"/>
</dbReference>
<dbReference type="PANTHER" id="PTHR43593">
    <property type="match status" value="1"/>
</dbReference>
<proteinExistence type="predicted"/>
<gene>
    <name evidence="3" type="ORF">METZ01_LOCUS99965</name>
</gene>
<dbReference type="Pfam" id="PF02894">
    <property type="entry name" value="GFO_IDH_MocA_C"/>
    <property type="match status" value="1"/>
</dbReference>
<dbReference type="InterPro" id="IPR036291">
    <property type="entry name" value="NAD(P)-bd_dom_sf"/>
</dbReference>
<dbReference type="EMBL" id="UINC01010605">
    <property type="protein sequence ID" value="SVA47111.1"/>
    <property type="molecule type" value="Genomic_DNA"/>
</dbReference>
<dbReference type="GO" id="GO:0000166">
    <property type="term" value="F:nucleotide binding"/>
    <property type="evidence" value="ECO:0007669"/>
    <property type="project" value="InterPro"/>
</dbReference>
<sequence>MGQEHIHNINIIDNAEVVAICDTNEDSTNQARSLINDTAKIYNNLEDLINNNIADAYIIATPNFTHIDILEKILKTNKHLLVEKPLCTTTEDCKKFDLLSKNYSKIIWTGMQYRYMPPVKQLIDEVHNNVIGKIKMLSIREHRFPFLNKVDDWNRFAINTGGTLVEKCCHFFDLMRLVIQSEPVKVYASGNQAVNHLMEKYDGKTPDIMDNAFVIVDFENGVRGLLDLCMFAENSDYQEEIVAVGDIGKIETFVPSHASGKDSSEVRIGLRKDNFVKRDLVKVDKKILAAGHHHGSTYFEHLAFINAIHNNTAPEVSLRDGLMSVAIGEAAELSIKENRIVDFNEF</sequence>
<dbReference type="Pfam" id="PF01408">
    <property type="entry name" value="GFO_IDH_MocA"/>
    <property type="match status" value="1"/>
</dbReference>
<feature type="domain" description="Gfo/Idh/MocA-like oxidoreductase C-terminal" evidence="2">
    <location>
        <begin position="126"/>
        <end position="342"/>
    </location>
</feature>
<dbReference type="Gene3D" id="3.30.360.10">
    <property type="entry name" value="Dihydrodipicolinate Reductase, domain 2"/>
    <property type="match status" value="1"/>
</dbReference>
<dbReference type="InterPro" id="IPR050424">
    <property type="entry name" value="Gfo-Idh-MocA_inositol_DH"/>
</dbReference>
<organism evidence="3">
    <name type="scientific">marine metagenome</name>
    <dbReference type="NCBI Taxonomy" id="408172"/>
    <lineage>
        <taxon>unclassified sequences</taxon>
        <taxon>metagenomes</taxon>
        <taxon>ecological metagenomes</taxon>
    </lineage>
</organism>
<dbReference type="SUPFAM" id="SSF51735">
    <property type="entry name" value="NAD(P)-binding Rossmann-fold domains"/>
    <property type="match status" value="1"/>
</dbReference>
<accession>A0A381W442</accession>
<feature type="non-terminal residue" evidence="3">
    <location>
        <position position="1"/>
    </location>
</feature>
<dbReference type="AlphaFoldDB" id="A0A381W442"/>
<dbReference type="InterPro" id="IPR000683">
    <property type="entry name" value="Gfo/Idh/MocA-like_OxRdtase_N"/>
</dbReference>
<evidence type="ECO:0000313" key="3">
    <source>
        <dbReference type="EMBL" id="SVA47111.1"/>
    </source>
</evidence>
<dbReference type="SUPFAM" id="SSF55347">
    <property type="entry name" value="Glyceraldehyde-3-phosphate dehydrogenase-like, C-terminal domain"/>
    <property type="match status" value="1"/>
</dbReference>